<proteinExistence type="predicted"/>
<evidence type="ECO:0000256" key="1">
    <source>
        <dbReference type="SAM" id="SignalP"/>
    </source>
</evidence>
<comment type="caution">
    <text evidence="2">The sequence shown here is derived from an EMBL/GenBank/DDBJ whole genome shotgun (WGS) entry which is preliminary data.</text>
</comment>
<reference evidence="2" key="1">
    <citation type="submission" date="2021-01" db="EMBL/GenBank/DDBJ databases">
        <authorList>
            <consortium name="Genoscope - CEA"/>
            <person name="William W."/>
        </authorList>
    </citation>
    <scope>NUCLEOTIDE SEQUENCE</scope>
</reference>
<accession>A0A8S1NWK0</accession>
<sequence>MTTIILFIFLNVFNFSLTYNCQGYTSKSFIRGHYRDVLSEQNGGLLENARQIYFYGNGDLKSPLKNNLYFSQDNLLYFGHARCDRNEFMIFPSTQAYQINTIRIRFWDYDTRIHNFQVYCDEVKIYEGFAQGVLIIKFSDRIVQKVRIKSLGNSINGHMSIVKVQAFYQL</sequence>
<gene>
    <name evidence="2" type="ORF">PPRIM_AZ9-3.1.T0960152</name>
</gene>
<dbReference type="EMBL" id="CAJJDM010000099">
    <property type="protein sequence ID" value="CAD8094671.1"/>
    <property type="molecule type" value="Genomic_DNA"/>
</dbReference>
<evidence type="ECO:0000313" key="3">
    <source>
        <dbReference type="Proteomes" id="UP000688137"/>
    </source>
</evidence>
<dbReference type="Proteomes" id="UP000688137">
    <property type="component" value="Unassembled WGS sequence"/>
</dbReference>
<keyword evidence="3" id="KW-1185">Reference proteome</keyword>
<feature type="signal peptide" evidence="1">
    <location>
        <begin position="1"/>
        <end position="18"/>
    </location>
</feature>
<name>A0A8S1NWK0_PARPR</name>
<dbReference type="AlphaFoldDB" id="A0A8S1NWK0"/>
<keyword evidence="1" id="KW-0732">Signal</keyword>
<protein>
    <submittedName>
        <fullName evidence="2">Uncharacterized protein</fullName>
    </submittedName>
</protein>
<organism evidence="2 3">
    <name type="scientific">Paramecium primaurelia</name>
    <dbReference type="NCBI Taxonomy" id="5886"/>
    <lineage>
        <taxon>Eukaryota</taxon>
        <taxon>Sar</taxon>
        <taxon>Alveolata</taxon>
        <taxon>Ciliophora</taxon>
        <taxon>Intramacronucleata</taxon>
        <taxon>Oligohymenophorea</taxon>
        <taxon>Peniculida</taxon>
        <taxon>Parameciidae</taxon>
        <taxon>Paramecium</taxon>
    </lineage>
</organism>
<dbReference type="OMA" id="QIYNGFA"/>
<feature type="chain" id="PRO_5035777469" evidence="1">
    <location>
        <begin position="19"/>
        <end position="170"/>
    </location>
</feature>
<evidence type="ECO:0000313" key="2">
    <source>
        <dbReference type="EMBL" id="CAD8094671.1"/>
    </source>
</evidence>